<evidence type="ECO:0000256" key="7">
    <source>
        <dbReference type="ARBA" id="ARBA00022679"/>
    </source>
</evidence>
<evidence type="ECO:0000256" key="4">
    <source>
        <dbReference type="ARBA" id="ARBA00022490"/>
    </source>
</evidence>
<dbReference type="GO" id="GO:0019287">
    <property type="term" value="P:isopentenyl diphosphate biosynthetic process, mevalonate pathway"/>
    <property type="evidence" value="ECO:0007669"/>
    <property type="project" value="UniProtKB-UniPathway"/>
</dbReference>
<dbReference type="EMBL" id="NCKU01002253">
    <property type="protein sequence ID" value="RWS10014.1"/>
    <property type="molecule type" value="Genomic_DNA"/>
</dbReference>
<keyword evidence="15" id="KW-1207">Sterol metabolism</keyword>
<keyword evidence="4" id="KW-0963">Cytoplasm</keyword>
<keyword evidence="14" id="KW-0443">Lipid metabolism</keyword>
<keyword evidence="11" id="KW-0067">ATP-binding</keyword>
<dbReference type="Pfam" id="PF04275">
    <property type="entry name" value="P-mevalo_kinase"/>
    <property type="match status" value="1"/>
</dbReference>
<organism evidence="20 21">
    <name type="scientific">Dinothrombium tinctorium</name>
    <dbReference type="NCBI Taxonomy" id="1965070"/>
    <lineage>
        <taxon>Eukaryota</taxon>
        <taxon>Metazoa</taxon>
        <taxon>Ecdysozoa</taxon>
        <taxon>Arthropoda</taxon>
        <taxon>Chelicerata</taxon>
        <taxon>Arachnida</taxon>
        <taxon>Acari</taxon>
        <taxon>Acariformes</taxon>
        <taxon>Trombidiformes</taxon>
        <taxon>Prostigmata</taxon>
        <taxon>Anystina</taxon>
        <taxon>Parasitengona</taxon>
        <taxon>Trombidioidea</taxon>
        <taxon>Trombidiidae</taxon>
        <taxon>Dinothrombium</taxon>
    </lineage>
</organism>
<reference evidence="20 21" key="1">
    <citation type="journal article" date="2018" name="Gigascience">
        <title>Genomes of trombidid mites reveal novel predicted allergens and laterally-transferred genes associated with secondary metabolism.</title>
        <authorList>
            <person name="Dong X."/>
            <person name="Chaisiri K."/>
            <person name="Xia D."/>
            <person name="Armstrong S.D."/>
            <person name="Fang Y."/>
            <person name="Donnelly M.J."/>
            <person name="Kadowaki T."/>
            <person name="McGarry J.W."/>
            <person name="Darby A.C."/>
            <person name="Makepeace B.L."/>
        </authorList>
    </citation>
    <scope>NUCLEOTIDE SEQUENCE [LARGE SCALE GENOMIC DNA]</scope>
    <source>
        <strain evidence="20">UoL-WK</strain>
    </source>
</reference>
<evidence type="ECO:0000313" key="18">
    <source>
        <dbReference type="EMBL" id="RWS10008.1"/>
    </source>
</evidence>
<evidence type="ECO:0000313" key="21">
    <source>
        <dbReference type="Proteomes" id="UP000285301"/>
    </source>
</evidence>
<evidence type="ECO:0000256" key="8">
    <source>
        <dbReference type="ARBA" id="ARBA00022741"/>
    </source>
</evidence>
<evidence type="ECO:0000313" key="20">
    <source>
        <dbReference type="EMBL" id="RWS10022.1"/>
    </source>
</evidence>
<dbReference type="UniPathway" id="UPA00057">
    <property type="reaction ID" value="UER00099"/>
</dbReference>
<sequence>MNQKMYDFRLKLNFFSVKNIATLRNAGPIKAQYAKTHNLDYEKLLDASEYKEYHRKQMVEWSESIRKNDPHYFLRLSIEENDAINKPVWLMTDARRESDLIFFKGEQFKSAKLFTVRIVASDETRKSRGWVYTPGIDDATTECGLDNYTEWNIDIRNENLTEEDVIICLQTVMNAIEEALKTTK</sequence>
<dbReference type="InterPro" id="IPR027417">
    <property type="entry name" value="P-loop_NTPase"/>
</dbReference>
<evidence type="ECO:0000256" key="3">
    <source>
        <dbReference type="ARBA" id="ARBA00012958"/>
    </source>
</evidence>
<evidence type="ECO:0000256" key="1">
    <source>
        <dbReference type="ARBA" id="ARBA00004514"/>
    </source>
</evidence>
<dbReference type="EMBL" id="NCKU01002254">
    <property type="protein sequence ID" value="RWS10008.1"/>
    <property type="molecule type" value="Genomic_DNA"/>
</dbReference>
<dbReference type="InterPro" id="IPR005919">
    <property type="entry name" value="Pmev_kin_anim"/>
</dbReference>
<dbReference type="Proteomes" id="UP000285301">
    <property type="component" value="Unassembled WGS sequence"/>
</dbReference>
<dbReference type="Gene3D" id="3.40.50.300">
    <property type="entry name" value="P-loop containing nucleotide triphosphate hydrolases"/>
    <property type="match status" value="1"/>
</dbReference>
<keyword evidence="6" id="KW-0153">Cholesterol metabolism</keyword>
<evidence type="ECO:0000256" key="6">
    <source>
        <dbReference type="ARBA" id="ARBA00022548"/>
    </source>
</evidence>
<protein>
    <recommendedName>
        <fullName evidence="17">Phosphomevalonate kinase</fullName>
        <ecNumber evidence="3">2.7.4.2</ecNumber>
    </recommendedName>
</protein>
<proteinExistence type="predicted"/>
<evidence type="ECO:0000256" key="5">
    <source>
        <dbReference type="ARBA" id="ARBA00022516"/>
    </source>
</evidence>
<evidence type="ECO:0000256" key="15">
    <source>
        <dbReference type="ARBA" id="ARBA00023166"/>
    </source>
</evidence>
<dbReference type="OrthoDB" id="2401875at2759"/>
<evidence type="ECO:0000313" key="19">
    <source>
        <dbReference type="EMBL" id="RWS10014.1"/>
    </source>
</evidence>
<evidence type="ECO:0000256" key="14">
    <source>
        <dbReference type="ARBA" id="ARBA00023098"/>
    </source>
</evidence>
<dbReference type="PANTHER" id="PTHR13101">
    <property type="entry name" value="PHOSPHOMEVALONATE KINASE"/>
    <property type="match status" value="1"/>
</dbReference>
<keyword evidence="9 20" id="KW-0418">Kinase</keyword>
<evidence type="ECO:0000256" key="17">
    <source>
        <dbReference type="ARBA" id="ARBA00034549"/>
    </source>
</evidence>
<dbReference type="GO" id="GO:0005524">
    <property type="term" value="F:ATP binding"/>
    <property type="evidence" value="ECO:0007669"/>
    <property type="project" value="UniProtKB-KW"/>
</dbReference>
<evidence type="ECO:0000256" key="11">
    <source>
        <dbReference type="ARBA" id="ARBA00022840"/>
    </source>
</evidence>
<keyword evidence="16" id="KW-0753">Steroid metabolism</keyword>
<evidence type="ECO:0000256" key="2">
    <source>
        <dbReference type="ARBA" id="ARBA00005017"/>
    </source>
</evidence>
<comment type="pathway">
    <text evidence="2">Isoprenoid biosynthesis; isopentenyl diphosphate biosynthesis via mevalonate pathway; isopentenyl diphosphate from (R)-mevalonate: step 2/3.</text>
</comment>
<reference evidence="20" key="2">
    <citation type="submission" date="2018-11" db="EMBL/GenBank/DDBJ databases">
        <title>Trombidioid mite genomics.</title>
        <authorList>
            <person name="Dong X."/>
        </authorList>
    </citation>
    <scope>NUCLEOTIDE SEQUENCE</scope>
    <source>
        <strain evidence="20">UoL-WK</strain>
    </source>
</reference>
<keyword evidence="21" id="KW-1185">Reference proteome</keyword>
<comment type="caution">
    <text evidence="20">The sequence shown here is derived from an EMBL/GenBank/DDBJ whole genome shotgun (WGS) entry which is preliminary data.</text>
</comment>
<keyword evidence="5" id="KW-0444">Lipid biosynthesis</keyword>
<keyword evidence="10" id="KW-0152">Cholesterol biosynthesis</keyword>
<keyword evidence="13" id="KW-0756">Sterol biosynthesis</keyword>
<comment type="subcellular location">
    <subcellularLocation>
        <location evidence="1">Cytoplasm</location>
        <location evidence="1">Cytosol</location>
    </subcellularLocation>
</comment>
<name>A0A3S3NVL8_9ACAR</name>
<dbReference type="AlphaFoldDB" id="A0A3S3NVL8"/>
<dbReference type="PANTHER" id="PTHR13101:SF1">
    <property type="entry name" value="PHOSPHOMEVALONATE KINASE"/>
    <property type="match status" value="1"/>
</dbReference>
<dbReference type="STRING" id="1965070.A0A3S3NVL8"/>
<evidence type="ECO:0000256" key="13">
    <source>
        <dbReference type="ARBA" id="ARBA00023011"/>
    </source>
</evidence>
<dbReference type="GO" id="GO:0005829">
    <property type="term" value="C:cytosol"/>
    <property type="evidence" value="ECO:0007669"/>
    <property type="project" value="UniProtKB-SubCell"/>
</dbReference>
<evidence type="ECO:0000256" key="10">
    <source>
        <dbReference type="ARBA" id="ARBA00022778"/>
    </source>
</evidence>
<evidence type="ECO:0000256" key="16">
    <source>
        <dbReference type="ARBA" id="ARBA00023221"/>
    </source>
</evidence>
<gene>
    <name evidence="18" type="ORF">B4U79_10333</name>
    <name evidence="20" type="ORF">B4U79_12778</name>
    <name evidence="19" type="ORF">B4U79_15927</name>
</gene>
<evidence type="ECO:0000256" key="9">
    <source>
        <dbReference type="ARBA" id="ARBA00022777"/>
    </source>
</evidence>
<evidence type="ECO:0000256" key="12">
    <source>
        <dbReference type="ARBA" id="ARBA00022955"/>
    </source>
</evidence>
<keyword evidence="8" id="KW-0547">Nucleotide-binding</keyword>
<keyword evidence="12" id="KW-0752">Steroid biosynthesis</keyword>
<dbReference type="EC" id="2.7.4.2" evidence="3"/>
<dbReference type="EMBL" id="NCKU01002252">
    <property type="protein sequence ID" value="RWS10022.1"/>
    <property type="molecule type" value="Genomic_DNA"/>
</dbReference>
<accession>A0A3S3NVL8</accession>
<dbReference type="GO" id="GO:0004631">
    <property type="term" value="F:phosphomevalonate kinase activity"/>
    <property type="evidence" value="ECO:0007669"/>
    <property type="project" value="UniProtKB-EC"/>
</dbReference>
<dbReference type="GO" id="GO:0006695">
    <property type="term" value="P:cholesterol biosynthetic process"/>
    <property type="evidence" value="ECO:0007669"/>
    <property type="project" value="UniProtKB-KW"/>
</dbReference>
<keyword evidence="7" id="KW-0808">Transferase</keyword>